<dbReference type="EMBL" id="FO082058">
    <property type="protein sequence ID" value="CCE73163.1"/>
    <property type="molecule type" value="Genomic_DNA"/>
</dbReference>
<evidence type="ECO:0000313" key="3">
    <source>
        <dbReference type="Proteomes" id="UP000005222"/>
    </source>
</evidence>
<reference evidence="2 3" key="1">
    <citation type="journal article" date="2012" name="G3 (Bethesda)">
        <title>Pichia sorbitophila, an interspecies yeast hybrid reveals early steps of genome resolution following polyploidization.</title>
        <authorList>
            <person name="Leh Louis V."/>
            <person name="Despons L."/>
            <person name="Friedrich A."/>
            <person name="Martin T."/>
            <person name="Durrens P."/>
            <person name="Casaregola S."/>
            <person name="Neuveglise C."/>
            <person name="Fairhead C."/>
            <person name="Marck C."/>
            <person name="Cruz J.A."/>
            <person name="Straub M.L."/>
            <person name="Kugler V."/>
            <person name="Sacerdot C."/>
            <person name="Uzunov Z."/>
            <person name="Thierry A."/>
            <person name="Weiss S."/>
            <person name="Bleykasten C."/>
            <person name="De Montigny J."/>
            <person name="Jacques N."/>
            <person name="Jung P."/>
            <person name="Lemaire M."/>
            <person name="Mallet S."/>
            <person name="Morel G."/>
            <person name="Richard G.F."/>
            <person name="Sarkar A."/>
            <person name="Savel G."/>
            <person name="Schacherer J."/>
            <person name="Seret M.L."/>
            <person name="Talla E."/>
            <person name="Samson G."/>
            <person name="Jubin C."/>
            <person name="Poulain J."/>
            <person name="Vacherie B."/>
            <person name="Barbe V."/>
            <person name="Pelletier E."/>
            <person name="Sherman D.J."/>
            <person name="Westhof E."/>
            <person name="Weissenbach J."/>
            <person name="Baret P.V."/>
            <person name="Wincker P."/>
            <person name="Gaillardin C."/>
            <person name="Dujon B."/>
            <person name="Souciet J.L."/>
        </authorList>
    </citation>
    <scope>NUCLEOTIDE SEQUENCE [LARGE SCALE GENOMIC DNA]</scope>
    <source>
        <strain evidence="3">ATCC MYA-4447 / BCRC 22081 / CBS 7064 / NBRC 10061 / NRRL Y-12695</strain>
    </source>
</reference>
<organism evidence="2 3">
    <name type="scientific">Pichia sorbitophila (strain ATCC MYA-4447 / BCRC 22081 / CBS 7064 / NBRC 10061 / NRRL Y-12695)</name>
    <name type="common">Hybrid yeast</name>
    <dbReference type="NCBI Taxonomy" id="559304"/>
    <lineage>
        <taxon>Eukaryota</taxon>
        <taxon>Fungi</taxon>
        <taxon>Dikarya</taxon>
        <taxon>Ascomycota</taxon>
        <taxon>Saccharomycotina</taxon>
        <taxon>Pichiomycetes</taxon>
        <taxon>Debaryomycetaceae</taxon>
        <taxon>Millerozyma</taxon>
    </lineage>
</organism>
<dbReference type="PANTHER" id="PTHR38646:SF1">
    <property type="entry name" value="DUF202 DOMAIN-CONTAINING PROTEIN"/>
    <property type="match status" value="1"/>
</dbReference>
<evidence type="ECO:0000256" key="1">
    <source>
        <dbReference type="SAM" id="Phobius"/>
    </source>
</evidence>
<accession>G8YTB2</accession>
<dbReference type="PANTHER" id="PTHR38646">
    <property type="entry name" value="YALI0F00814P"/>
    <property type="match status" value="1"/>
</dbReference>
<evidence type="ECO:0000313" key="2">
    <source>
        <dbReference type="EMBL" id="CCE73163.1"/>
    </source>
</evidence>
<dbReference type="OMA" id="YRRYQGN"/>
<dbReference type="AlphaFoldDB" id="G8YTB2"/>
<keyword evidence="1" id="KW-0812">Transmembrane</keyword>
<protein>
    <submittedName>
        <fullName evidence="2">Piso0_000186 protein</fullName>
    </submittedName>
</protein>
<dbReference type="InParanoid" id="G8YTB2"/>
<gene>
    <name evidence="2" type="primary">Piso0_000186</name>
    <name evidence="2" type="ORF">GNLVRS01_PISO0B03961g</name>
</gene>
<keyword evidence="1" id="KW-0472">Membrane</keyword>
<dbReference type="eggNOG" id="ENOG502S764">
    <property type="taxonomic scope" value="Eukaryota"/>
</dbReference>
<feature type="transmembrane region" description="Helical" evidence="1">
    <location>
        <begin position="60"/>
        <end position="80"/>
    </location>
</feature>
<dbReference type="OrthoDB" id="2555434at2759"/>
<sequence length="126" mass="14414">MESQSRPEFGRKPSRIDHLSNNLKLDLRAHQRTYEGAYTRTAINCLSFSILILKLFSKEFLHIGLIYTIYGSIIFFLGVAKTSSVDIYYDPNKHQQYYKTAGNSVLLLFAISLVCYTSILALIIKL</sequence>
<dbReference type="Proteomes" id="UP000005222">
    <property type="component" value="Chromosome B"/>
</dbReference>
<dbReference type="HOGENOM" id="CLU_107661_2_1_1"/>
<feature type="transmembrane region" description="Helical" evidence="1">
    <location>
        <begin position="100"/>
        <end position="124"/>
    </location>
</feature>
<keyword evidence="1" id="KW-1133">Transmembrane helix</keyword>
<keyword evidence="3" id="KW-1185">Reference proteome</keyword>
<name>G8YTB2_PICSO</name>
<proteinExistence type="predicted"/>